<comment type="caution">
    <text evidence="1">The sequence shown here is derived from an EMBL/GenBank/DDBJ whole genome shotgun (WGS) entry which is preliminary data.</text>
</comment>
<accession>X1SKZ6</accession>
<sequence>MNTLLEIESAVYHPGEGTEGDIVYSGYIVKAVPLLAEGYQPGEEATLHLEGHAERIGPGWSAWLSWATTYQVFKSDGTPLVSRTIHHFIAPWTTHDYADDRFDIGLGPMPDAPIYGYVELWVGGSPDVLVDTKDFMIPLYGVVPPTQSSTLPVYLPSLVAVLTT</sequence>
<name>X1SKZ6_9ZZZZ</name>
<proteinExistence type="predicted"/>
<organism evidence="1">
    <name type="scientific">marine sediment metagenome</name>
    <dbReference type="NCBI Taxonomy" id="412755"/>
    <lineage>
        <taxon>unclassified sequences</taxon>
        <taxon>metagenomes</taxon>
        <taxon>ecological metagenomes</taxon>
    </lineage>
</organism>
<gene>
    <name evidence="1" type="ORF">S12H4_16099</name>
</gene>
<protein>
    <submittedName>
        <fullName evidence="1">Uncharacterized protein</fullName>
    </submittedName>
</protein>
<reference evidence="1" key="1">
    <citation type="journal article" date="2014" name="Front. Microbiol.">
        <title>High frequency of phylogenetically diverse reductive dehalogenase-homologous genes in deep subseafloor sedimentary metagenomes.</title>
        <authorList>
            <person name="Kawai M."/>
            <person name="Futagami T."/>
            <person name="Toyoda A."/>
            <person name="Takaki Y."/>
            <person name="Nishi S."/>
            <person name="Hori S."/>
            <person name="Arai W."/>
            <person name="Tsubouchi T."/>
            <person name="Morono Y."/>
            <person name="Uchiyama I."/>
            <person name="Ito T."/>
            <person name="Fujiyama A."/>
            <person name="Inagaki F."/>
            <person name="Takami H."/>
        </authorList>
    </citation>
    <scope>NUCLEOTIDE SEQUENCE</scope>
    <source>
        <strain evidence="1">Expedition CK06-06</strain>
    </source>
</reference>
<dbReference type="AlphaFoldDB" id="X1SKZ6"/>
<dbReference type="EMBL" id="BARW01007770">
    <property type="protein sequence ID" value="GAI76015.1"/>
    <property type="molecule type" value="Genomic_DNA"/>
</dbReference>
<evidence type="ECO:0000313" key="1">
    <source>
        <dbReference type="EMBL" id="GAI76015.1"/>
    </source>
</evidence>